<dbReference type="EMBL" id="CAJHNJ030000013">
    <property type="protein sequence ID" value="CAG9111362.1"/>
    <property type="molecule type" value="Genomic_DNA"/>
</dbReference>
<dbReference type="AlphaFoldDB" id="A0A8S4E7U0"/>
<evidence type="ECO:0000313" key="1">
    <source>
        <dbReference type="EMBL" id="CAG9111362.1"/>
    </source>
</evidence>
<proteinExistence type="predicted"/>
<comment type="caution">
    <text evidence="1">The sequence shown here is derived from an EMBL/GenBank/DDBJ whole genome shotgun (WGS) entry which is preliminary data.</text>
</comment>
<dbReference type="Proteomes" id="UP000653454">
    <property type="component" value="Unassembled WGS sequence"/>
</dbReference>
<name>A0A8S4E7U0_PLUXY</name>
<protein>
    <submittedName>
        <fullName evidence="1">(diamondback moth) hypothetical protein</fullName>
    </submittedName>
</protein>
<accession>A0A8S4E7U0</accession>
<reference evidence="1" key="1">
    <citation type="submission" date="2020-11" db="EMBL/GenBank/DDBJ databases">
        <authorList>
            <person name="Whiteford S."/>
        </authorList>
    </citation>
    <scope>NUCLEOTIDE SEQUENCE</scope>
</reference>
<keyword evidence="2" id="KW-1185">Reference proteome</keyword>
<organism evidence="1 2">
    <name type="scientific">Plutella xylostella</name>
    <name type="common">Diamondback moth</name>
    <name type="synonym">Plutella maculipennis</name>
    <dbReference type="NCBI Taxonomy" id="51655"/>
    <lineage>
        <taxon>Eukaryota</taxon>
        <taxon>Metazoa</taxon>
        <taxon>Ecdysozoa</taxon>
        <taxon>Arthropoda</taxon>
        <taxon>Hexapoda</taxon>
        <taxon>Insecta</taxon>
        <taxon>Pterygota</taxon>
        <taxon>Neoptera</taxon>
        <taxon>Endopterygota</taxon>
        <taxon>Lepidoptera</taxon>
        <taxon>Glossata</taxon>
        <taxon>Ditrysia</taxon>
        <taxon>Yponomeutoidea</taxon>
        <taxon>Plutellidae</taxon>
        <taxon>Plutella</taxon>
    </lineage>
</organism>
<evidence type="ECO:0000313" key="2">
    <source>
        <dbReference type="Proteomes" id="UP000653454"/>
    </source>
</evidence>
<gene>
    <name evidence="1" type="ORF">PLXY2_LOCUS4660</name>
</gene>
<feature type="non-terminal residue" evidence="1">
    <location>
        <position position="95"/>
    </location>
</feature>
<sequence length="95" mass="10032">QVLQELLLVGFQVFEVAHVVFVLDLVVVVPGHERLQVVVDHVGHVAGLEVLGVVEQVVEGDGLVPALLVVDGEDGVMGEHAMPVVGQELLDGLLV</sequence>
<feature type="non-terminal residue" evidence="1">
    <location>
        <position position="1"/>
    </location>
</feature>